<feature type="transmembrane region" description="Helical" evidence="1">
    <location>
        <begin position="7"/>
        <end position="32"/>
    </location>
</feature>
<proteinExistence type="predicted"/>
<accession>A0A6P8ZAX8</accession>
<sequence>MDMERMAFTALPAVLVMVYVMPILCTIEVLVLSNEAELFSYVTASHVLTLLLPMCMAGDLLSRLRNGVCNGAYNGPWTEVGAYLRNTPRRHVDVRRCDFYVCISCRHEFAH</sequence>
<evidence type="ECO:0000313" key="3">
    <source>
        <dbReference type="RefSeq" id="XP_034244497.1"/>
    </source>
</evidence>
<keyword evidence="1" id="KW-1133">Transmembrane helix</keyword>
<organism evidence="3">
    <name type="scientific">Thrips palmi</name>
    <name type="common">Melon thrips</name>
    <dbReference type="NCBI Taxonomy" id="161013"/>
    <lineage>
        <taxon>Eukaryota</taxon>
        <taxon>Metazoa</taxon>
        <taxon>Ecdysozoa</taxon>
        <taxon>Arthropoda</taxon>
        <taxon>Hexapoda</taxon>
        <taxon>Insecta</taxon>
        <taxon>Pterygota</taxon>
        <taxon>Neoptera</taxon>
        <taxon>Paraneoptera</taxon>
        <taxon>Thysanoptera</taxon>
        <taxon>Terebrantia</taxon>
        <taxon>Thripoidea</taxon>
        <taxon>Thripidae</taxon>
        <taxon>Thrips</taxon>
    </lineage>
</organism>
<reference evidence="3" key="1">
    <citation type="submission" date="2025-08" db="UniProtKB">
        <authorList>
            <consortium name="RefSeq"/>
        </authorList>
    </citation>
    <scope>IDENTIFICATION</scope>
    <source>
        <tissue evidence="3">Total insect</tissue>
    </source>
</reference>
<evidence type="ECO:0000256" key="1">
    <source>
        <dbReference type="SAM" id="Phobius"/>
    </source>
</evidence>
<keyword evidence="2" id="KW-1185">Reference proteome</keyword>
<dbReference type="Proteomes" id="UP000515158">
    <property type="component" value="Unplaced"/>
</dbReference>
<dbReference type="AlphaFoldDB" id="A0A6P8ZAX8"/>
<feature type="transmembrane region" description="Helical" evidence="1">
    <location>
        <begin position="38"/>
        <end position="57"/>
    </location>
</feature>
<dbReference type="KEGG" id="tpal:117647091"/>
<keyword evidence="1" id="KW-0472">Membrane</keyword>
<evidence type="ECO:0000313" key="2">
    <source>
        <dbReference type="Proteomes" id="UP000515158"/>
    </source>
</evidence>
<gene>
    <name evidence="3" type="primary">LOC117647091</name>
</gene>
<name>A0A6P8ZAX8_THRPL</name>
<dbReference type="InParanoid" id="A0A6P8ZAX8"/>
<keyword evidence="1" id="KW-0812">Transmembrane</keyword>
<protein>
    <submittedName>
        <fullName evidence="3">Uncharacterized protein LOC117647091</fullName>
    </submittedName>
</protein>
<dbReference type="GeneID" id="117647091"/>
<dbReference type="RefSeq" id="XP_034244497.1">
    <property type="nucleotide sequence ID" value="XM_034388606.1"/>
</dbReference>